<dbReference type="InterPro" id="IPR050415">
    <property type="entry name" value="MRET"/>
</dbReference>
<dbReference type="CDD" id="cd00322">
    <property type="entry name" value="FNR_like"/>
    <property type="match status" value="1"/>
</dbReference>
<reference evidence="2 3" key="1">
    <citation type="submission" date="2017-02" db="EMBL/GenBank/DDBJ databases">
        <title>Legionella quilivanii strain from human: case report and whole genome sequencing analysis.</title>
        <authorList>
            <person name="Lalancette C."/>
            <person name="Leduc J.-M."/>
            <person name="Levesque S."/>
            <person name="Fournier E."/>
            <person name="Saoud J."/>
            <person name="Faucher S.P."/>
            <person name="Bernard K."/>
            <person name="Martineau C."/>
            <person name="Longtin J."/>
        </authorList>
    </citation>
    <scope>NUCLEOTIDE SEQUENCE [LARGE SCALE GENOMIC DNA]</scope>
    <source>
        <strain evidence="2 3">ID143958</strain>
    </source>
</reference>
<protein>
    <submittedName>
        <fullName evidence="2">Oxidoreductase</fullName>
    </submittedName>
</protein>
<organism evidence="2 3">
    <name type="scientific">Legionella quinlivanii</name>
    <dbReference type="NCBI Taxonomy" id="45073"/>
    <lineage>
        <taxon>Bacteria</taxon>
        <taxon>Pseudomonadati</taxon>
        <taxon>Pseudomonadota</taxon>
        <taxon>Gammaproteobacteria</taxon>
        <taxon>Legionellales</taxon>
        <taxon>Legionellaceae</taxon>
        <taxon>Legionella</taxon>
    </lineage>
</organism>
<sequence>MAIYQIKLLERQIVAEGTMAFIFEKPKDFTFKAGQFGDFTLLNPEETDEEGNTRAFSLTNPPYANDLMVATRMRDTAFKRVLKTLPIGTELKLDAPYGSFTLHNNKAIPAVFLTGGIGITPVRSIVTQATEDKLPHQIYLFYFNNRPEDTAFLEELKSLEKGNSYYKFISTMTVMEKSKQPWTGEKGFINREMLEKYIKDLTTPIYYISGPATMVAAMRKMLNEADINDDNIRTEEFSGY</sequence>
<dbReference type="Gene3D" id="2.40.30.10">
    <property type="entry name" value="Translation factors"/>
    <property type="match status" value="1"/>
</dbReference>
<dbReference type="PROSITE" id="PS51384">
    <property type="entry name" value="FAD_FR"/>
    <property type="match status" value="1"/>
</dbReference>
<dbReference type="Proteomes" id="UP000249458">
    <property type="component" value="Unassembled WGS sequence"/>
</dbReference>
<evidence type="ECO:0000313" key="3">
    <source>
        <dbReference type="Proteomes" id="UP000249458"/>
    </source>
</evidence>
<name>A0A364LGE4_9GAMM</name>
<dbReference type="RefSeq" id="WP_112220335.1">
    <property type="nucleotide sequence ID" value="NZ_MVJN01000010.1"/>
</dbReference>
<comment type="caution">
    <text evidence="2">The sequence shown here is derived from an EMBL/GenBank/DDBJ whole genome shotgun (WGS) entry which is preliminary data.</text>
</comment>
<gene>
    <name evidence="2" type="ORF">B1207_12760</name>
</gene>
<dbReference type="AlphaFoldDB" id="A0A364LGE4"/>
<dbReference type="SUPFAM" id="SSF52343">
    <property type="entry name" value="Ferredoxin reductase-like, C-terminal NADP-linked domain"/>
    <property type="match status" value="1"/>
</dbReference>
<dbReference type="InterPro" id="IPR039261">
    <property type="entry name" value="FNR_nucleotide-bd"/>
</dbReference>
<feature type="domain" description="FAD-binding FR-type" evidence="1">
    <location>
        <begin position="1"/>
        <end position="103"/>
    </location>
</feature>
<evidence type="ECO:0000259" key="1">
    <source>
        <dbReference type="PROSITE" id="PS51384"/>
    </source>
</evidence>
<accession>A0A364LGE4</accession>
<dbReference type="Gene3D" id="3.40.50.80">
    <property type="entry name" value="Nucleotide-binding domain of ferredoxin-NADP reductase (FNR) module"/>
    <property type="match status" value="1"/>
</dbReference>
<dbReference type="Pfam" id="PF00175">
    <property type="entry name" value="NAD_binding_1"/>
    <property type="match status" value="1"/>
</dbReference>
<dbReference type="PRINTS" id="PR00410">
    <property type="entry name" value="PHEHYDRXLASE"/>
</dbReference>
<evidence type="ECO:0000313" key="2">
    <source>
        <dbReference type="EMBL" id="RAP35241.1"/>
    </source>
</evidence>
<dbReference type="SUPFAM" id="SSF63380">
    <property type="entry name" value="Riboflavin synthase domain-like"/>
    <property type="match status" value="1"/>
</dbReference>
<dbReference type="InterPro" id="IPR017938">
    <property type="entry name" value="Riboflavin_synthase-like_b-brl"/>
</dbReference>
<dbReference type="PANTHER" id="PTHR47354">
    <property type="entry name" value="NADH OXIDOREDUCTASE HCR"/>
    <property type="match status" value="1"/>
</dbReference>
<proteinExistence type="predicted"/>
<dbReference type="GO" id="GO:0016491">
    <property type="term" value="F:oxidoreductase activity"/>
    <property type="evidence" value="ECO:0007669"/>
    <property type="project" value="InterPro"/>
</dbReference>
<dbReference type="PANTHER" id="PTHR47354:SF5">
    <property type="entry name" value="PROTEIN RFBI"/>
    <property type="match status" value="1"/>
</dbReference>
<dbReference type="InterPro" id="IPR017927">
    <property type="entry name" value="FAD-bd_FR_type"/>
</dbReference>
<dbReference type="EMBL" id="MVJN01000010">
    <property type="protein sequence ID" value="RAP35241.1"/>
    <property type="molecule type" value="Genomic_DNA"/>
</dbReference>
<dbReference type="InterPro" id="IPR001433">
    <property type="entry name" value="OxRdtase_FAD/NAD-bd"/>
</dbReference>